<protein>
    <submittedName>
        <fullName evidence="2">Uncharacterized protein</fullName>
    </submittedName>
</protein>
<gene>
    <name evidence="2" type="ORF">EDB81DRAFT_105217</name>
</gene>
<proteinExistence type="predicted"/>
<reference evidence="2" key="1">
    <citation type="journal article" date="2021" name="Nat. Commun.">
        <title>Genetic determinants of endophytism in the Arabidopsis root mycobiome.</title>
        <authorList>
            <person name="Mesny F."/>
            <person name="Miyauchi S."/>
            <person name="Thiergart T."/>
            <person name="Pickel B."/>
            <person name="Atanasova L."/>
            <person name="Karlsson M."/>
            <person name="Huettel B."/>
            <person name="Barry K.W."/>
            <person name="Haridas S."/>
            <person name="Chen C."/>
            <person name="Bauer D."/>
            <person name="Andreopoulos W."/>
            <person name="Pangilinan J."/>
            <person name="LaButti K."/>
            <person name="Riley R."/>
            <person name="Lipzen A."/>
            <person name="Clum A."/>
            <person name="Drula E."/>
            <person name="Henrissat B."/>
            <person name="Kohler A."/>
            <person name="Grigoriev I.V."/>
            <person name="Martin F.M."/>
            <person name="Hacquard S."/>
        </authorList>
    </citation>
    <scope>NUCLEOTIDE SEQUENCE</scope>
    <source>
        <strain evidence="2">MPI-CAGE-AT-0147</strain>
    </source>
</reference>
<feature type="region of interest" description="Disordered" evidence="1">
    <location>
        <begin position="64"/>
        <end position="88"/>
    </location>
</feature>
<sequence length="277" mass="30184">MSTLLSYLQVVDRAYGLIAPRPKTAHPGRQRTIQGCPCLVCLELDKDSLVSLPRKTTSSDLKMQRSIKHSVQDDETVTTHDSDSKTRRGSWQAALLKKGGLINMSLLPLTLGESGHLSSHLDSSFLLGVGHDGWCSSLLKTQCQQLSATNLVQHKTGGSHLRPEWDPCKSPFERDAQVRQTAALRSLFIRKAKAKAKAKMKDASLNSARPNGSRHELGRSRNTTYDPSSYLGVSRWIGVGGCGMNVVGSRAPTTADAGRLCVLTSANKIKCEYTIVL</sequence>
<evidence type="ECO:0000313" key="3">
    <source>
        <dbReference type="Proteomes" id="UP000738349"/>
    </source>
</evidence>
<keyword evidence="3" id="KW-1185">Reference proteome</keyword>
<evidence type="ECO:0000313" key="2">
    <source>
        <dbReference type="EMBL" id="KAH7133547.1"/>
    </source>
</evidence>
<evidence type="ECO:0000256" key="1">
    <source>
        <dbReference type="SAM" id="MobiDB-lite"/>
    </source>
</evidence>
<name>A0A9P9IU65_9HYPO</name>
<dbReference type="AlphaFoldDB" id="A0A9P9IU65"/>
<organism evidence="2 3">
    <name type="scientific">Dactylonectria macrodidyma</name>
    <dbReference type="NCBI Taxonomy" id="307937"/>
    <lineage>
        <taxon>Eukaryota</taxon>
        <taxon>Fungi</taxon>
        <taxon>Dikarya</taxon>
        <taxon>Ascomycota</taxon>
        <taxon>Pezizomycotina</taxon>
        <taxon>Sordariomycetes</taxon>
        <taxon>Hypocreomycetidae</taxon>
        <taxon>Hypocreales</taxon>
        <taxon>Nectriaceae</taxon>
        <taxon>Dactylonectria</taxon>
    </lineage>
</organism>
<comment type="caution">
    <text evidence="2">The sequence shown here is derived from an EMBL/GenBank/DDBJ whole genome shotgun (WGS) entry which is preliminary data.</text>
</comment>
<feature type="compositionally biased region" description="Basic and acidic residues" evidence="1">
    <location>
        <begin position="77"/>
        <end position="86"/>
    </location>
</feature>
<dbReference type="EMBL" id="JAGMUV010000015">
    <property type="protein sequence ID" value="KAH7133547.1"/>
    <property type="molecule type" value="Genomic_DNA"/>
</dbReference>
<dbReference type="Proteomes" id="UP000738349">
    <property type="component" value="Unassembled WGS sequence"/>
</dbReference>
<feature type="region of interest" description="Disordered" evidence="1">
    <location>
        <begin position="199"/>
        <end position="223"/>
    </location>
</feature>
<accession>A0A9P9IU65</accession>